<evidence type="ECO:0000259" key="5">
    <source>
        <dbReference type="Pfam" id="PF07992"/>
    </source>
</evidence>
<keyword evidence="3" id="KW-0274">FAD</keyword>
<proteinExistence type="predicted"/>
<accession>A0ABV9TW57</accession>
<dbReference type="Pfam" id="PF07992">
    <property type="entry name" value="Pyr_redox_2"/>
    <property type="match status" value="1"/>
</dbReference>
<evidence type="ECO:0000256" key="3">
    <source>
        <dbReference type="ARBA" id="ARBA00022827"/>
    </source>
</evidence>
<dbReference type="Gene3D" id="3.50.50.60">
    <property type="entry name" value="FAD/NAD(P)-binding domain"/>
    <property type="match status" value="2"/>
</dbReference>
<feature type="domain" description="FAD/NAD(P)-binding" evidence="5">
    <location>
        <begin position="2"/>
        <end position="199"/>
    </location>
</feature>
<dbReference type="InterPro" id="IPR036188">
    <property type="entry name" value="FAD/NAD-bd_sf"/>
</dbReference>
<gene>
    <name evidence="7" type="ORF">ACFPCY_10095</name>
</gene>
<evidence type="ECO:0000313" key="7">
    <source>
        <dbReference type="EMBL" id="MFC4907671.1"/>
    </source>
</evidence>
<dbReference type="SUPFAM" id="SSF51905">
    <property type="entry name" value="FAD/NAD(P)-binding domain"/>
    <property type="match status" value="1"/>
</dbReference>
<reference evidence="8" key="1">
    <citation type="journal article" date="2019" name="Int. J. Syst. Evol. Microbiol.">
        <title>The Global Catalogue of Microorganisms (GCM) 10K type strain sequencing project: providing services to taxonomists for standard genome sequencing and annotation.</title>
        <authorList>
            <consortium name="The Broad Institute Genomics Platform"/>
            <consortium name="The Broad Institute Genome Sequencing Center for Infectious Disease"/>
            <person name="Wu L."/>
            <person name="Ma J."/>
        </authorList>
    </citation>
    <scope>NUCLEOTIDE SEQUENCE [LARGE SCALE GENOMIC DNA]</scope>
    <source>
        <strain evidence="8">KLKA75</strain>
    </source>
</reference>
<evidence type="ECO:0000256" key="4">
    <source>
        <dbReference type="ARBA" id="ARBA00023002"/>
    </source>
</evidence>
<comment type="caution">
    <text evidence="7">The sequence shown here is derived from an EMBL/GenBank/DDBJ whole genome shotgun (WGS) entry which is preliminary data.</text>
</comment>
<dbReference type="Proteomes" id="UP001595872">
    <property type="component" value="Unassembled WGS sequence"/>
</dbReference>
<dbReference type="PANTHER" id="PTHR43557:SF2">
    <property type="entry name" value="RIESKE DOMAIN-CONTAINING PROTEIN-RELATED"/>
    <property type="match status" value="1"/>
</dbReference>
<name>A0ABV9TW57_9ACTN</name>
<dbReference type="SUPFAM" id="SSF55424">
    <property type="entry name" value="FAD/NAD-linked reductases, dimerisation (C-terminal) domain"/>
    <property type="match status" value="1"/>
</dbReference>
<dbReference type="InterPro" id="IPR016156">
    <property type="entry name" value="FAD/NAD-linked_Rdtase_dimer_sf"/>
</dbReference>
<dbReference type="PANTHER" id="PTHR43557">
    <property type="entry name" value="APOPTOSIS-INDUCING FACTOR 1"/>
    <property type="match status" value="1"/>
</dbReference>
<dbReference type="PRINTS" id="PR00368">
    <property type="entry name" value="FADPNR"/>
</dbReference>
<dbReference type="RefSeq" id="WP_378253613.1">
    <property type="nucleotide sequence ID" value="NZ_JBHSIT010000002.1"/>
</dbReference>
<feature type="domain" description="Reductase C-terminal" evidence="6">
    <location>
        <begin position="219"/>
        <end position="305"/>
    </location>
</feature>
<evidence type="ECO:0000259" key="6">
    <source>
        <dbReference type="Pfam" id="PF14759"/>
    </source>
</evidence>
<dbReference type="Gene3D" id="3.30.390.30">
    <property type="match status" value="1"/>
</dbReference>
<dbReference type="InterPro" id="IPR023753">
    <property type="entry name" value="FAD/NAD-binding_dom"/>
</dbReference>
<organism evidence="7 8">
    <name type="scientific">Actinomadura gamaensis</name>
    <dbReference type="NCBI Taxonomy" id="1763541"/>
    <lineage>
        <taxon>Bacteria</taxon>
        <taxon>Bacillati</taxon>
        <taxon>Actinomycetota</taxon>
        <taxon>Actinomycetes</taxon>
        <taxon>Streptosporangiales</taxon>
        <taxon>Thermomonosporaceae</taxon>
        <taxon>Actinomadura</taxon>
    </lineage>
</organism>
<sequence length="307" mass="32611">MLCYDRLLLATGSSARRLPVPGADGGNVHTLRTVEDSDRLRAAFAAAERVAVVGAGWIGPETAAAARNAGAQVAVIESRAAPLEAALGSPVSEVFTALHREHGVEFTFNARVDAITEGGVLFDDGVHVRADAVVVGIGATPNVDLARDAGLAVKDGVTVGADLRTSDPRIFAVGDIANAFHPVLGRHVRVEHWANALNQPAVAARAMLGRPAAYDDLPYFFTDQYDLGMEYVGLPHPARDTRVVVRGDLGAREFIAFWVQDDLVTAAMNVDIWDVADHTRAIIRAQRPFADADLADPNVPLAELAMA</sequence>
<dbReference type="Pfam" id="PF14759">
    <property type="entry name" value="Reductase_C"/>
    <property type="match status" value="1"/>
</dbReference>
<comment type="cofactor">
    <cofactor evidence="1">
        <name>FAD</name>
        <dbReference type="ChEBI" id="CHEBI:57692"/>
    </cofactor>
</comment>
<evidence type="ECO:0000256" key="2">
    <source>
        <dbReference type="ARBA" id="ARBA00022630"/>
    </source>
</evidence>
<keyword evidence="8" id="KW-1185">Reference proteome</keyword>
<dbReference type="InterPro" id="IPR050446">
    <property type="entry name" value="FAD-oxidoreductase/Apoptosis"/>
</dbReference>
<evidence type="ECO:0000256" key="1">
    <source>
        <dbReference type="ARBA" id="ARBA00001974"/>
    </source>
</evidence>
<keyword evidence="2" id="KW-0285">Flavoprotein</keyword>
<protein>
    <submittedName>
        <fullName evidence="7">NAD(P)/FAD-dependent oxidoreductase</fullName>
    </submittedName>
</protein>
<keyword evidence="4" id="KW-0560">Oxidoreductase</keyword>
<dbReference type="InterPro" id="IPR028202">
    <property type="entry name" value="Reductase_C"/>
</dbReference>
<dbReference type="PRINTS" id="PR00411">
    <property type="entry name" value="PNDRDTASEI"/>
</dbReference>
<evidence type="ECO:0000313" key="8">
    <source>
        <dbReference type="Proteomes" id="UP001595872"/>
    </source>
</evidence>
<dbReference type="EMBL" id="JBHSIT010000002">
    <property type="protein sequence ID" value="MFC4907671.1"/>
    <property type="molecule type" value="Genomic_DNA"/>
</dbReference>